<evidence type="ECO:0008006" key="4">
    <source>
        <dbReference type="Google" id="ProtNLM"/>
    </source>
</evidence>
<name>A0AAD6TEN5_9AGAR</name>
<protein>
    <recommendedName>
        <fullName evidence="4">Fungal N-terminal domain-containing protein</fullName>
    </recommendedName>
</protein>
<accession>A0AAD6TEN5</accession>
<feature type="chain" id="PRO_5042092462" description="Fungal N-terminal domain-containing protein" evidence="1">
    <location>
        <begin position="20"/>
        <end position="132"/>
    </location>
</feature>
<evidence type="ECO:0000256" key="1">
    <source>
        <dbReference type="SAM" id="SignalP"/>
    </source>
</evidence>
<keyword evidence="3" id="KW-1185">Reference proteome</keyword>
<evidence type="ECO:0000313" key="3">
    <source>
        <dbReference type="Proteomes" id="UP001218188"/>
    </source>
</evidence>
<dbReference type="AlphaFoldDB" id="A0AAD6TEN5"/>
<dbReference type="Proteomes" id="UP001218188">
    <property type="component" value="Unassembled WGS sequence"/>
</dbReference>
<evidence type="ECO:0000313" key="2">
    <source>
        <dbReference type="EMBL" id="KAJ7044282.1"/>
    </source>
</evidence>
<reference evidence="2" key="1">
    <citation type="submission" date="2023-03" db="EMBL/GenBank/DDBJ databases">
        <title>Massive genome expansion in bonnet fungi (Mycena s.s.) driven by repeated elements and novel gene families across ecological guilds.</title>
        <authorList>
            <consortium name="Lawrence Berkeley National Laboratory"/>
            <person name="Harder C.B."/>
            <person name="Miyauchi S."/>
            <person name="Viragh M."/>
            <person name="Kuo A."/>
            <person name="Thoen E."/>
            <person name="Andreopoulos B."/>
            <person name="Lu D."/>
            <person name="Skrede I."/>
            <person name="Drula E."/>
            <person name="Henrissat B."/>
            <person name="Morin E."/>
            <person name="Kohler A."/>
            <person name="Barry K."/>
            <person name="LaButti K."/>
            <person name="Morin E."/>
            <person name="Salamov A."/>
            <person name="Lipzen A."/>
            <person name="Mereny Z."/>
            <person name="Hegedus B."/>
            <person name="Baldrian P."/>
            <person name="Stursova M."/>
            <person name="Weitz H."/>
            <person name="Taylor A."/>
            <person name="Grigoriev I.V."/>
            <person name="Nagy L.G."/>
            <person name="Martin F."/>
            <person name="Kauserud H."/>
        </authorList>
    </citation>
    <scope>NUCLEOTIDE SEQUENCE</scope>
    <source>
        <strain evidence="2">CBHHK200</strain>
    </source>
</reference>
<keyword evidence="1" id="KW-0732">Signal</keyword>
<comment type="caution">
    <text evidence="2">The sequence shown here is derived from an EMBL/GenBank/DDBJ whole genome shotgun (WGS) entry which is preliminary data.</text>
</comment>
<gene>
    <name evidence="2" type="ORF">C8F04DRAFT_1174723</name>
</gene>
<sequence>MVQLSRILTFLAITFVAIAALVKRSKFQDIVDTLTEIDDIGAQLTANSTVAEATVYMTEIIGKLSIAVDQAKNKRPSQGSYGAHSAISRSTQYLLYIATLPNKRGKSAQITQYWVTAGARLADAVADTPECL</sequence>
<feature type="signal peptide" evidence="1">
    <location>
        <begin position="1"/>
        <end position="19"/>
    </location>
</feature>
<proteinExistence type="predicted"/>
<organism evidence="2 3">
    <name type="scientific">Mycena alexandri</name>
    <dbReference type="NCBI Taxonomy" id="1745969"/>
    <lineage>
        <taxon>Eukaryota</taxon>
        <taxon>Fungi</taxon>
        <taxon>Dikarya</taxon>
        <taxon>Basidiomycota</taxon>
        <taxon>Agaricomycotina</taxon>
        <taxon>Agaricomycetes</taxon>
        <taxon>Agaricomycetidae</taxon>
        <taxon>Agaricales</taxon>
        <taxon>Marasmiineae</taxon>
        <taxon>Mycenaceae</taxon>
        <taxon>Mycena</taxon>
    </lineage>
</organism>
<dbReference type="EMBL" id="JARJCM010000007">
    <property type="protein sequence ID" value="KAJ7044282.1"/>
    <property type="molecule type" value="Genomic_DNA"/>
</dbReference>